<comment type="caution">
    <text evidence="1">The sequence shown here is derived from an EMBL/GenBank/DDBJ whole genome shotgun (WGS) entry which is preliminary data.</text>
</comment>
<proteinExistence type="predicted"/>
<organism evidence="1 2">
    <name type="scientific">Paramecium sonneborni</name>
    <dbReference type="NCBI Taxonomy" id="65129"/>
    <lineage>
        <taxon>Eukaryota</taxon>
        <taxon>Sar</taxon>
        <taxon>Alveolata</taxon>
        <taxon>Ciliophora</taxon>
        <taxon>Intramacronucleata</taxon>
        <taxon>Oligohymenophorea</taxon>
        <taxon>Peniculida</taxon>
        <taxon>Parameciidae</taxon>
        <taxon>Paramecium</taxon>
    </lineage>
</organism>
<evidence type="ECO:0000313" key="2">
    <source>
        <dbReference type="Proteomes" id="UP000692954"/>
    </source>
</evidence>
<evidence type="ECO:0000313" key="1">
    <source>
        <dbReference type="EMBL" id="CAD8091975.1"/>
    </source>
</evidence>
<keyword evidence="2" id="KW-1185">Reference proteome</keyword>
<dbReference type="Proteomes" id="UP000692954">
    <property type="component" value="Unassembled WGS sequence"/>
</dbReference>
<reference evidence="1" key="1">
    <citation type="submission" date="2021-01" db="EMBL/GenBank/DDBJ databases">
        <authorList>
            <consortium name="Genoscope - CEA"/>
            <person name="William W."/>
        </authorList>
    </citation>
    <scope>NUCLEOTIDE SEQUENCE</scope>
</reference>
<accession>A0A8S1NRW2</accession>
<name>A0A8S1NRW2_9CILI</name>
<dbReference type="AlphaFoldDB" id="A0A8S1NRW2"/>
<sequence>MHANKPNNINDHFQIKTQVLRLNQVHFWIYLIFIQQIIKIFKNKTEFQNLKFIMIELREKIIIFTDRTRLQQFQYYLKSFQIYFL</sequence>
<dbReference type="EMBL" id="CAJJDN010000058">
    <property type="protein sequence ID" value="CAD8091975.1"/>
    <property type="molecule type" value="Genomic_DNA"/>
</dbReference>
<gene>
    <name evidence="1" type="ORF">PSON_ATCC_30995.1.T0580152</name>
</gene>
<protein>
    <submittedName>
        <fullName evidence="1">Uncharacterized protein</fullName>
    </submittedName>
</protein>